<name>A0AA88DKK2_FICCA</name>
<dbReference type="PANTHER" id="PTHR33625">
    <property type="entry name" value="OS08G0179900 PROTEIN"/>
    <property type="match status" value="1"/>
</dbReference>
<evidence type="ECO:0000313" key="3">
    <source>
        <dbReference type="Proteomes" id="UP001187192"/>
    </source>
</evidence>
<dbReference type="PANTHER" id="PTHR33625:SF2">
    <property type="entry name" value="POST-SET DOMAIN-CONTAINING PROTEIN"/>
    <property type="match status" value="1"/>
</dbReference>
<organism evidence="2 3">
    <name type="scientific">Ficus carica</name>
    <name type="common">Common fig</name>
    <dbReference type="NCBI Taxonomy" id="3494"/>
    <lineage>
        <taxon>Eukaryota</taxon>
        <taxon>Viridiplantae</taxon>
        <taxon>Streptophyta</taxon>
        <taxon>Embryophyta</taxon>
        <taxon>Tracheophyta</taxon>
        <taxon>Spermatophyta</taxon>
        <taxon>Magnoliopsida</taxon>
        <taxon>eudicotyledons</taxon>
        <taxon>Gunneridae</taxon>
        <taxon>Pentapetalae</taxon>
        <taxon>rosids</taxon>
        <taxon>fabids</taxon>
        <taxon>Rosales</taxon>
        <taxon>Moraceae</taxon>
        <taxon>Ficeae</taxon>
        <taxon>Ficus</taxon>
    </lineage>
</organism>
<evidence type="ECO:0000313" key="2">
    <source>
        <dbReference type="EMBL" id="GMN56349.1"/>
    </source>
</evidence>
<protein>
    <submittedName>
        <fullName evidence="2">Uncharacterized protein</fullName>
    </submittedName>
</protein>
<feature type="transmembrane region" description="Helical" evidence="1">
    <location>
        <begin position="104"/>
        <end position="121"/>
    </location>
</feature>
<keyword evidence="3" id="KW-1185">Reference proteome</keyword>
<proteinExistence type="predicted"/>
<dbReference type="AlphaFoldDB" id="A0AA88DKK2"/>
<dbReference type="EMBL" id="BTGU01000063">
    <property type="protein sequence ID" value="GMN56349.1"/>
    <property type="molecule type" value="Genomic_DNA"/>
</dbReference>
<comment type="caution">
    <text evidence="2">The sequence shown here is derived from an EMBL/GenBank/DDBJ whole genome shotgun (WGS) entry which is preliminary data.</text>
</comment>
<keyword evidence="1" id="KW-0472">Membrane</keyword>
<reference evidence="2" key="1">
    <citation type="submission" date="2023-07" db="EMBL/GenBank/DDBJ databases">
        <title>draft genome sequence of fig (Ficus carica).</title>
        <authorList>
            <person name="Takahashi T."/>
            <person name="Nishimura K."/>
        </authorList>
    </citation>
    <scope>NUCLEOTIDE SEQUENCE</scope>
</reference>
<keyword evidence="1" id="KW-1133">Transmembrane helix</keyword>
<accession>A0AA88DKK2</accession>
<gene>
    <name evidence="2" type="ORF">TIFTF001_025471</name>
</gene>
<keyword evidence="1" id="KW-0812">Transmembrane</keyword>
<sequence>MQRLVVALATDRALWNAILKNALVQKLREPLCSAESGSRLRTIEEPELAATILQWIWEMSKTKVMELIEKFQALTNEIFRGREIKKGNTVKNEDQLEDKVRSSLLLTVVILLIVVIARSNGV</sequence>
<evidence type="ECO:0000256" key="1">
    <source>
        <dbReference type="SAM" id="Phobius"/>
    </source>
</evidence>
<dbReference type="Proteomes" id="UP001187192">
    <property type="component" value="Unassembled WGS sequence"/>
</dbReference>